<dbReference type="PANTHER" id="PTHR43567:SF1">
    <property type="entry name" value="FLAVOREDOXIN"/>
    <property type="match status" value="1"/>
</dbReference>
<keyword evidence="2" id="KW-0285">Flavoprotein</keyword>
<proteinExistence type="inferred from homology"/>
<evidence type="ECO:0000256" key="1">
    <source>
        <dbReference type="ARBA" id="ARBA00001917"/>
    </source>
</evidence>
<feature type="compositionally biased region" description="Basic and acidic residues" evidence="4">
    <location>
        <begin position="191"/>
        <end position="202"/>
    </location>
</feature>
<comment type="cofactor">
    <cofactor evidence="1">
        <name>FMN</name>
        <dbReference type="ChEBI" id="CHEBI:58210"/>
    </cofactor>
</comment>
<sequence>MAKQLWKPGNMIYPLPAVMVSVTDGEGHDNIITVAWTGTVCTNPAMAYISVRPSRYSYDMIRKTGEFVINLTTEKLAYATDFCGVRSGRDVDKFRKLNLTKEKAQFVSAPMIGEAPVSIECRVREVKELGSHDMFLADVLAVHADEAYMDKNNRFCLNDAGLLVYSHGEYLAGGRKVGTFGYSVKKKQMQKKLDKKSDRESEMAGMAEKLKTSGKPGMAGKLKTSGKPGMSGKLKTSGKPGMSGKLKVSGKPGMSGKLKTSGKAGREKR</sequence>
<name>A0ABW9X6G8_9FIRM</name>
<dbReference type="SUPFAM" id="SSF50475">
    <property type="entry name" value="FMN-binding split barrel"/>
    <property type="match status" value="1"/>
</dbReference>
<dbReference type="PANTHER" id="PTHR43567">
    <property type="entry name" value="FLAVOREDOXIN-RELATED-RELATED"/>
    <property type="match status" value="1"/>
</dbReference>
<keyword evidence="7" id="KW-1185">Reference proteome</keyword>
<accession>A0ABW9X6G8</accession>
<dbReference type="InterPro" id="IPR002563">
    <property type="entry name" value="Flavin_Rdtase-like_dom"/>
</dbReference>
<dbReference type="InterPro" id="IPR052174">
    <property type="entry name" value="Flavoredoxin"/>
</dbReference>
<dbReference type="SMART" id="SM00903">
    <property type="entry name" value="Flavin_Reduct"/>
    <property type="match status" value="1"/>
</dbReference>
<evidence type="ECO:0000313" key="6">
    <source>
        <dbReference type="EMBL" id="MZL78403.1"/>
    </source>
</evidence>
<dbReference type="Proteomes" id="UP000452293">
    <property type="component" value="Unassembled WGS sequence"/>
</dbReference>
<comment type="caution">
    <text evidence="6">The sequence shown here is derived from an EMBL/GenBank/DDBJ whole genome shotgun (WGS) entry which is preliminary data.</text>
</comment>
<evidence type="ECO:0000313" key="7">
    <source>
        <dbReference type="Proteomes" id="UP000452293"/>
    </source>
</evidence>
<evidence type="ECO:0000259" key="5">
    <source>
        <dbReference type="SMART" id="SM00903"/>
    </source>
</evidence>
<dbReference type="Pfam" id="PF01613">
    <property type="entry name" value="Flavin_Reduct"/>
    <property type="match status" value="1"/>
</dbReference>
<gene>
    <name evidence="6" type="ORF">GT718_13765</name>
</gene>
<feature type="region of interest" description="Disordered" evidence="4">
    <location>
        <begin position="190"/>
        <end position="269"/>
    </location>
</feature>
<evidence type="ECO:0000256" key="4">
    <source>
        <dbReference type="SAM" id="MobiDB-lite"/>
    </source>
</evidence>
<dbReference type="InterPro" id="IPR012349">
    <property type="entry name" value="Split_barrel_FMN-bd"/>
</dbReference>
<evidence type="ECO:0000256" key="3">
    <source>
        <dbReference type="ARBA" id="ARBA00038054"/>
    </source>
</evidence>
<comment type="similarity">
    <text evidence="3">Belongs to the flavoredoxin family.</text>
</comment>
<reference evidence="6 7" key="1">
    <citation type="journal article" date="2019" name="Nat. Med.">
        <title>A library of human gut bacterial isolates paired with longitudinal multiomics data enables mechanistic microbiome research.</title>
        <authorList>
            <person name="Poyet M."/>
            <person name="Groussin M."/>
            <person name="Gibbons S.M."/>
            <person name="Avila-Pacheco J."/>
            <person name="Jiang X."/>
            <person name="Kearney S.M."/>
            <person name="Perrotta A.R."/>
            <person name="Berdy B."/>
            <person name="Zhao S."/>
            <person name="Lieberman T.D."/>
            <person name="Swanson P.K."/>
            <person name="Smith M."/>
            <person name="Roesemann S."/>
            <person name="Alexander J.E."/>
            <person name="Rich S.A."/>
            <person name="Livny J."/>
            <person name="Vlamakis H."/>
            <person name="Clish C."/>
            <person name="Bullock K."/>
            <person name="Deik A."/>
            <person name="Scott J."/>
            <person name="Pierce K.A."/>
            <person name="Xavier R.J."/>
            <person name="Alm E.J."/>
        </authorList>
    </citation>
    <scope>NUCLEOTIDE SEQUENCE [LARGE SCALE GENOMIC DNA]</scope>
    <source>
        <strain evidence="6 7">BIOML-A1</strain>
    </source>
</reference>
<evidence type="ECO:0000256" key="2">
    <source>
        <dbReference type="ARBA" id="ARBA00022630"/>
    </source>
</evidence>
<organism evidence="6 7">
    <name type="scientific">Blautia massiliensis</name>
    <name type="common">ex Durand et al. 2017</name>
    <dbReference type="NCBI Taxonomy" id="1737424"/>
    <lineage>
        <taxon>Bacteria</taxon>
        <taxon>Bacillati</taxon>
        <taxon>Bacillota</taxon>
        <taxon>Clostridia</taxon>
        <taxon>Lachnospirales</taxon>
        <taxon>Lachnospiraceae</taxon>
        <taxon>Blautia</taxon>
    </lineage>
</organism>
<feature type="domain" description="Flavin reductase like" evidence="5">
    <location>
        <begin position="11"/>
        <end position="150"/>
    </location>
</feature>
<dbReference type="Gene3D" id="2.30.110.10">
    <property type="entry name" value="Electron Transport, Fmn-binding Protein, Chain A"/>
    <property type="match status" value="1"/>
</dbReference>
<dbReference type="EMBL" id="WWVW01000028">
    <property type="protein sequence ID" value="MZL78403.1"/>
    <property type="molecule type" value="Genomic_DNA"/>
</dbReference>
<protein>
    <submittedName>
        <fullName evidence="6">Flavin reductase family protein</fullName>
    </submittedName>
</protein>